<name>A0A8J2WNA7_9STRA</name>
<dbReference type="Gene3D" id="3.90.79.10">
    <property type="entry name" value="Nucleoside Triphosphate Pyrophosphohydrolase"/>
    <property type="match status" value="1"/>
</dbReference>
<dbReference type="AlphaFoldDB" id="A0A8J2WNA7"/>
<accession>A0A8J2WNA7</accession>
<dbReference type="PROSITE" id="PS51462">
    <property type="entry name" value="NUDIX"/>
    <property type="match status" value="1"/>
</dbReference>
<comment type="caution">
    <text evidence="8">The sequence shown here is derived from an EMBL/GenBank/DDBJ whole genome shotgun (WGS) entry which is preliminary data.</text>
</comment>
<keyword evidence="9" id="KW-1185">Reference proteome</keyword>
<evidence type="ECO:0000313" key="9">
    <source>
        <dbReference type="Proteomes" id="UP000789595"/>
    </source>
</evidence>
<dbReference type="PROSITE" id="PS00893">
    <property type="entry name" value="NUDIX_BOX"/>
    <property type="match status" value="1"/>
</dbReference>
<proteinExistence type="predicted"/>
<dbReference type="Pfam" id="PF00293">
    <property type="entry name" value="NUDIX"/>
    <property type="match status" value="1"/>
</dbReference>
<dbReference type="Proteomes" id="UP000789595">
    <property type="component" value="Unassembled WGS sequence"/>
</dbReference>
<evidence type="ECO:0000256" key="2">
    <source>
        <dbReference type="ARBA" id="ARBA00001946"/>
    </source>
</evidence>
<evidence type="ECO:0000259" key="7">
    <source>
        <dbReference type="PROSITE" id="PS51462"/>
    </source>
</evidence>
<dbReference type="GO" id="GO:0046872">
    <property type="term" value="F:metal ion binding"/>
    <property type="evidence" value="ECO:0007669"/>
    <property type="project" value="UniProtKB-KW"/>
</dbReference>
<dbReference type="InterPro" id="IPR015797">
    <property type="entry name" value="NUDIX_hydrolase-like_dom_sf"/>
</dbReference>
<feature type="domain" description="Nudix hydrolase" evidence="7">
    <location>
        <begin position="129"/>
        <end position="265"/>
    </location>
</feature>
<sequence>AAAALPLSPWYNSITCRLLSYLSATAPRGRAGCCRRERCAERVSWVQTLCGPHRSTPRLTVIKKMRRSTAAARTVLCGTVIRCARALSAAPMDTIQRCMLRRAEQRGGPVPLVTRKVQESIERRRSNGARTAAVLVPIASVNDEPHVVFSVRSDKVSTHKSQVSFPGGHIELNETAEQAALREAREEFGPDFESGFSVVAECREVLAVTGTVVTPVVACRSRPLDLGRDVVYEEDEVAEVFSLPVAHLLDPVNREERMYENRGRLPVFHGGPAEIWGLTAYVLDGVLEKLVRPCVGGLEASEAPRGSGS</sequence>
<organism evidence="8 9">
    <name type="scientific">Pelagomonas calceolata</name>
    <dbReference type="NCBI Taxonomy" id="35677"/>
    <lineage>
        <taxon>Eukaryota</taxon>
        <taxon>Sar</taxon>
        <taxon>Stramenopiles</taxon>
        <taxon>Ochrophyta</taxon>
        <taxon>Pelagophyceae</taxon>
        <taxon>Pelagomonadales</taxon>
        <taxon>Pelagomonadaceae</taxon>
        <taxon>Pelagomonas</taxon>
    </lineage>
</organism>
<dbReference type="EMBL" id="CAKKNE010000004">
    <property type="protein sequence ID" value="CAH0374040.1"/>
    <property type="molecule type" value="Genomic_DNA"/>
</dbReference>
<dbReference type="InterPro" id="IPR045121">
    <property type="entry name" value="CoAse"/>
</dbReference>
<evidence type="ECO:0000256" key="3">
    <source>
        <dbReference type="ARBA" id="ARBA00022723"/>
    </source>
</evidence>
<evidence type="ECO:0000256" key="4">
    <source>
        <dbReference type="ARBA" id="ARBA00022801"/>
    </source>
</evidence>
<dbReference type="InterPro" id="IPR020084">
    <property type="entry name" value="NUDIX_hydrolase_CS"/>
</dbReference>
<keyword evidence="4" id="KW-0378">Hydrolase</keyword>
<dbReference type="CDD" id="cd03426">
    <property type="entry name" value="NUDIX_CoAse_Nudt7"/>
    <property type="match status" value="1"/>
</dbReference>
<reference evidence="8" key="1">
    <citation type="submission" date="2021-11" db="EMBL/GenBank/DDBJ databases">
        <authorList>
            <consortium name="Genoscope - CEA"/>
            <person name="William W."/>
        </authorList>
    </citation>
    <scope>NUCLEOTIDE SEQUENCE</scope>
</reference>
<keyword evidence="6" id="KW-0464">Manganese</keyword>
<gene>
    <name evidence="8" type="ORF">PECAL_4P12970</name>
</gene>
<dbReference type="OrthoDB" id="206213at2759"/>
<protein>
    <recommendedName>
        <fullName evidence="7">Nudix hydrolase domain-containing protein</fullName>
    </recommendedName>
</protein>
<dbReference type="SUPFAM" id="SSF55811">
    <property type="entry name" value="Nudix"/>
    <property type="match status" value="1"/>
</dbReference>
<comment type="cofactor">
    <cofactor evidence="2">
        <name>Mg(2+)</name>
        <dbReference type="ChEBI" id="CHEBI:18420"/>
    </cofactor>
</comment>
<dbReference type="GO" id="GO:0010945">
    <property type="term" value="F:coenzyme A diphosphatase activity"/>
    <property type="evidence" value="ECO:0007669"/>
    <property type="project" value="InterPro"/>
</dbReference>
<dbReference type="PANTHER" id="PTHR12992:SF11">
    <property type="entry name" value="MITOCHONDRIAL COENZYME A DIPHOSPHATASE NUDT8"/>
    <property type="match status" value="1"/>
</dbReference>
<comment type="cofactor">
    <cofactor evidence="1">
        <name>Mn(2+)</name>
        <dbReference type="ChEBI" id="CHEBI:29035"/>
    </cofactor>
</comment>
<dbReference type="PANTHER" id="PTHR12992">
    <property type="entry name" value="NUDIX HYDROLASE"/>
    <property type="match status" value="1"/>
</dbReference>
<keyword evidence="5" id="KW-0460">Magnesium</keyword>
<evidence type="ECO:0000313" key="8">
    <source>
        <dbReference type="EMBL" id="CAH0374040.1"/>
    </source>
</evidence>
<feature type="non-terminal residue" evidence="8">
    <location>
        <position position="1"/>
    </location>
</feature>
<evidence type="ECO:0000256" key="6">
    <source>
        <dbReference type="ARBA" id="ARBA00023211"/>
    </source>
</evidence>
<evidence type="ECO:0000256" key="5">
    <source>
        <dbReference type="ARBA" id="ARBA00022842"/>
    </source>
</evidence>
<keyword evidence="3" id="KW-0479">Metal-binding</keyword>
<evidence type="ECO:0000256" key="1">
    <source>
        <dbReference type="ARBA" id="ARBA00001936"/>
    </source>
</evidence>
<dbReference type="InterPro" id="IPR000086">
    <property type="entry name" value="NUDIX_hydrolase_dom"/>
</dbReference>